<evidence type="ECO:0000313" key="3">
    <source>
        <dbReference type="Proteomes" id="UP000059188"/>
    </source>
</evidence>
<keyword evidence="3" id="KW-1185">Reference proteome</keyword>
<gene>
    <name evidence="2" type="ORF">RSOLAG1IB_00809</name>
</gene>
<evidence type="ECO:0000256" key="1">
    <source>
        <dbReference type="SAM" id="MobiDB-lite"/>
    </source>
</evidence>
<organism evidence="2 3">
    <name type="scientific">Thanatephorus cucumeris (strain AG1-IB / isolate 7/3/14)</name>
    <name type="common">Lettuce bottom rot fungus</name>
    <name type="synonym">Rhizoctonia solani</name>
    <dbReference type="NCBI Taxonomy" id="1108050"/>
    <lineage>
        <taxon>Eukaryota</taxon>
        <taxon>Fungi</taxon>
        <taxon>Dikarya</taxon>
        <taxon>Basidiomycota</taxon>
        <taxon>Agaricomycotina</taxon>
        <taxon>Agaricomycetes</taxon>
        <taxon>Cantharellales</taxon>
        <taxon>Ceratobasidiaceae</taxon>
        <taxon>Rhizoctonia</taxon>
        <taxon>Rhizoctonia solani AG-1</taxon>
    </lineage>
</organism>
<dbReference type="Proteomes" id="UP000059188">
    <property type="component" value="Unassembled WGS sequence"/>
</dbReference>
<protein>
    <submittedName>
        <fullName evidence="2">Uncharacterized protein</fullName>
    </submittedName>
</protein>
<accession>A0A0B7F5R6</accession>
<evidence type="ECO:0000313" key="2">
    <source>
        <dbReference type="EMBL" id="CEL52269.1"/>
    </source>
</evidence>
<feature type="region of interest" description="Disordered" evidence="1">
    <location>
        <begin position="1"/>
        <end position="24"/>
    </location>
</feature>
<reference evidence="2 3" key="1">
    <citation type="submission" date="2014-11" db="EMBL/GenBank/DDBJ databases">
        <authorList>
            <person name="Wibberg Daniel"/>
        </authorList>
    </citation>
    <scope>NUCLEOTIDE SEQUENCE [LARGE SCALE GENOMIC DNA]</scope>
    <source>
        <strain evidence="2">Rhizoctonia solani AG1-IB 7/3/14</strain>
    </source>
</reference>
<name>A0A0B7F5R6_THACB</name>
<proteinExistence type="predicted"/>
<dbReference type="EMBL" id="LN679100">
    <property type="protein sequence ID" value="CEL52269.1"/>
    <property type="molecule type" value="Genomic_DNA"/>
</dbReference>
<sequence>MVQNCSRAANFPGHRGARYTGTDNSPIEASDWQAHKLDRLKVPTPLSLQLLPHYISTPLCPTWRHHLSVVESVALRPKYCKRKPHRSDYRV</sequence>
<dbReference type="AlphaFoldDB" id="A0A0B7F5R6"/>